<dbReference type="EMBL" id="BTPD01000009">
    <property type="protein sequence ID" value="GMQ30360.1"/>
    <property type="molecule type" value="Genomic_DNA"/>
</dbReference>
<dbReference type="Pfam" id="PF13279">
    <property type="entry name" value="4HBT_2"/>
    <property type="match status" value="1"/>
</dbReference>
<protein>
    <submittedName>
        <fullName evidence="1">Thioesterase family protein</fullName>
    </submittedName>
</protein>
<dbReference type="InterPro" id="IPR029069">
    <property type="entry name" value="HotDog_dom_sf"/>
</dbReference>
<comment type="caution">
    <text evidence="1">The sequence shown here is derived from an EMBL/GenBank/DDBJ whole genome shotgun (WGS) entry which is preliminary data.</text>
</comment>
<name>A0ABQ6PSX3_9BACT</name>
<accession>A0ABQ6PSX3</accession>
<dbReference type="PANTHER" id="PTHR31793">
    <property type="entry name" value="4-HYDROXYBENZOYL-COA THIOESTERASE FAMILY MEMBER"/>
    <property type="match status" value="1"/>
</dbReference>
<dbReference type="PANTHER" id="PTHR31793:SF24">
    <property type="entry name" value="LONG-CHAIN ACYL-COA THIOESTERASE FADM"/>
    <property type="match status" value="1"/>
</dbReference>
<dbReference type="InterPro" id="IPR050563">
    <property type="entry name" value="4-hydroxybenzoyl-CoA_TE"/>
</dbReference>
<dbReference type="Proteomes" id="UP001338309">
    <property type="component" value="Unassembled WGS sequence"/>
</dbReference>
<evidence type="ECO:0000313" key="2">
    <source>
        <dbReference type="Proteomes" id="UP001338309"/>
    </source>
</evidence>
<keyword evidence="2" id="KW-1185">Reference proteome</keyword>
<sequence length="144" mass="16279">MPQVNPAEIRSAFSFSKPIQVRFSDIDGYLHVNNGIYFSYFEHARAVFLYEACGWNVLTVGTVVGRVEIDYLRPIHMEDQVEALVKCTRVGNSSFDLDQYLVGKNAAGEELVFAKCKCVLVSVDMKTMKPVPVPPEYRTKLEHS</sequence>
<evidence type="ECO:0000313" key="1">
    <source>
        <dbReference type="EMBL" id="GMQ30360.1"/>
    </source>
</evidence>
<proteinExistence type="predicted"/>
<dbReference type="Gene3D" id="3.10.129.10">
    <property type="entry name" value="Hotdog Thioesterase"/>
    <property type="match status" value="1"/>
</dbReference>
<dbReference type="SUPFAM" id="SSF54637">
    <property type="entry name" value="Thioesterase/thiol ester dehydrase-isomerase"/>
    <property type="match status" value="1"/>
</dbReference>
<dbReference type="RefSeq" id="WP_338225067.1">
    <property type="nucleotide sequence ID" value="NZ_BTPD01000009.1"/>
</dbReference>
<gene>
    <name evidence="1" type="ORF">Aconfl_30030</name>
</gene>
<reference evidence="1 2" key="1">
    <citation type="submission" date="2023-08" db="EMBL/GenBank/DDBJ databases">
        <title>Draft genome sequence of Algoriphagus confluentis.</title>
        <authorList>
            <person name="Takatani N."/>
            <person name="Hosokawa M."/>
            <person name="Sawabe T."/>
        </authorList>
    </citation>
    <scope>NUCLEOTIDE SEQUENCE [LARGE SCALE GENOMIC DNA]</scope>
    <source>
        <strain evidence="1 2">NBRC 111222</strain>
    </source>
</reference>
<organism evidence="1 2">
    <name type="scientific">Algoriphagus confluentis</name>
    <dbReference type="NCBI Taxonomy" id="1697556"/>
    <lineage>
        <taxon>Bacteria</taxon>
        <taxon>Pseudomonadati</taxon>
        <taxon>Bacteroidota</taxon>
        <taxon>Cytophagia</taxon>
        <taxon>Cytophagales</taxon>
        <taxon>Cyclobacteriaceae</taxon>
        <taxon>Algoriphagus</taxon>
    </lineage>
</organism>
<dbReference type="CDD" id="cd00586">
    <property type="entry name" value="4HBT"/>
    <property type="match status" value="1"/>
</dbReference>